<name>A0A090QW37_9GAMM</name>
<evidence type="ECO:0000313" key="2">
    <source>
        <dbReference type="Proteomes" id="UP000029227"/>
    </source>
</evidence>
<dbReference type="InterPro" id="IPR006597">
    <property type="entry name" value="Sel1-like"/>
</dbReference>
<dbReference type="Proteomes" id="UP000029227">
    <property type="component" value="Unassembled WGS sequence"/>
</dbReference>
<dbReference type="SUPFAM" id="SSF81901">
    <property type="entry name" value="HCP-like"/>
    <property type="match status" value="1"/>
</dbReference>
<protein>
    <recommendedName>
        <fullName evidence="3">Sel1 repeat family protein</fullName>
    </recommendedName>
</protein>
<dbReference type="Gene3D" id="1.25.40.10">
    <property type="entry name" value="Tetratricopeptide repeat domain"/>
    <property type="match status" value="1"/>
</dbReference>
<gene>
    <name evidence="1" type="ORF">JCM19237_4517</name>
</gene>
<evidence type="ECO:0008006" key="3">
    <source>
        <dbReference type="Google" id="ProtNLM"/>
    </source>
</evidence>
<organism evidence="1 2">
    <name type="scientific">Photobacterium aphoticum</name>
    <dbReference type="NCBI Taxonomy" id="754436"/>
    <lineage>
        <taxon>Bacteria</taxon>
        <taxon>Pseudomonadati</taxon>
        <taxon>Pseudomonadota</taxon>
        <taxon>Gammaproteobacteria</taxon>
        <taxon>Vibrionales</taxon>
        <taxon>Vibrionaceae</taxon>
        <taxon>Photobacterium</taxon>
    </lineage>
</organism>
<proteinExistence type="predicted"/>
<comment type="caution">
    <text evidence="1">The sequence shown here is derived from an EMBL/GenBank/DDBJ whole genome shotgun (WGS) entry which is preliminary data.</text>
</comment>
<accession>A0A090QW37</accession>
<dbReference type="SMART" id="SM00671">
    <property type="entry name" value="SEL1"/>
    <property type="match status" value="1"/>
</dbReference>
<evidence type="ECO:0000313" key="1">
    <source>
        <dbReference type="EMBL" id="GAL07101.1"/>
    </source>
</evidence>
<reference evidence="1 2" key="1">
    <citation type="journal article" date="2014" name="Genome Announc.">
        <title>Draft Genome Sequences of Two Vibrionaceae Species, Vibrio ponticus C121 and Photobacterium aphoticum C119, Isolated as Coral Reef Microbiota.</title>
        <authorList>
            <person name="Al-saari N."/>
            <person name="Meirelles P.M."/>
            <person name="Mino S."/>
            <person name="Suda W."/>
            <person name="Oshima K."/>
            <person name="Hattori M."/>
            <person name="Ohkuma M."/>
            <person name="Thompson F.L."/>
            <person name="Gomez-Gil B."/>
            <person name="Sawabe T."/>
            <person name="Sawabe T."/>
        </authorList>
    </citation>
    <scope>NUCLEOTIDE SEQUENCE [LARGE SCALE GENOMIC DNA]</scope>
    <source>
        <strain evidence="1 2">JCM 19237</strain>
    </source>
</reference>
<sequence length="174" mass="19371">MIFLLTACSEDIQTNHTPSKSDTVQSPLSSPELYAKANTQLEHDDLDSAKATLQLAVDQGDIPSKELLGVLLLKETKQEQHLQGFKLITDAAQTNWPSAQFYLGSCLYSGSCGLPENKALSLYWLKRALDNGEVGAQMMIGFLEEELGISKITQEEYLVNQDIVKQRLRAFIQH</sequence>
<dbReference type="EMBL" id="BBMN01000015">
    <property type="protein sequence ID" value="GAL07101.1"/>
    <property type="molecule type" value="Genomic_DNA"/>
</dbReference>
<dbReference type="InterPro" id="IPR011990">
    <property type="entry name" value="TPR-like_helical_dom_sf"/>
</dbReference>
<dbReference type="AlphaFoldDB" id="A0A090QW37"/>
<dbReference type="STRING" id="754436.JCM19237_4517"/>